<dbReference type="PROSITE" id="PS51257">
    <property type="entry name" value="PROKAR_LIPOPROTEIN"/>
    <property type="match status" value="1"/>
</dbReference>
<dbReference type="InterPro" id="IPR059052">
    <property type="entry name" value="HH_YbhG-like"/>
</dbReference>
<dbReference type="Gene3D" id="1.10.287.470">
    <property type="entry name" value="Helix hairpin bin"/>
    <property type="match status" value="2"/>
</dbReference>
<evidence type="ECO:0000259" key="4">
    <source>
        <dbReference type="Pfam" id="PF25881"/>
    </source>
</evidence>
<keyword evidence="2 3" id="KW-0175">Coiled coil</keyword>
<protein>
    <submittedName>
        <fullName evidence="5">HlyD family efflux transporter periplasmic adaptor subunit</fullName>
    </submittedName>
</protein>
<dbReference type="InterPro" id="IPR050465">
    <property type="entry name" value="UPF0194_transport"/>
</dbReference>
<evidence type="ECO:0000256" key="3">
    <source>
        <dbReference type="SAM" id="Coils"/>
    </source>
</evidence>
<dbReference type="EMBL" id="JAHZST010000002">
    <property type="protein sequence ID" value="MBW8182792.1"/>
    <property type="molecule type" value="Genomic_DNA"/>
</dbReference>
<gene>
    <name evidence="5" type="ORF">K0625_03870</name>
</gene>
<accession>A0ABS7DZK9</accession>
<dbReference type="Pfam" id="PF25881">
    <property type="entry name" value="HH_YBHG"/>
    <property type="match status" value="1"/>
</dbReference>
<dbReference type="PANTHER" id="PTHR32347:SF29">
    <property type="entry name" value="UPF0194 MEMBRANE PROTEIN YBHG"/>
    <property type="match status" value="1"/>
</dbReference>
<keyword evidence="6" id="KW-1185">Reference proteome</keyword>
<feature type="coiled-coil region" evidence="3">
    <location>
        <begin position="98"/>
        <end position="186"/>
    </location>
</feature>
<evidence type="ECO:0000256" key="1">
    <source>
        <dbReference type="ARBA" id="ARBA00004196"/>
    </source>
</evidence>
<evidence type="ECO:0000313" key="5">
    <source>
        <dbReference type="EMBL" id="MBW8182792.1"/>
    </source>
</evidence>
<dbReference type="Proteomes" id="UP001195963">
    <property type="component" value="Unassembled WGS sequence"/>
</dbReference>
<organism evidence="5 6">
    <name type="scientific">Shewanella nanhaiensis</name>
    <dbReference type="NCBI Taxonomy" id="2864872"/>
    <lineage>
        <taxon>Bacteria</taxon>
        <taxon>Pseudomonadati</taxon>
        <taxon>Pseudomonadota</taxon>
        <taxon>Gammaproteobacteria</taxon>
        <taxon>Alteromonadales</taxon>
        <taxon>Shewanellaceae</taxon>
        <taxon>Shewanella</taxon>
    </lineage>
</organism>
<name>A0ABS7DZK9_9GAMM</name>
<dbReference type="PANTHER" id="PTHR32347">
    <property type="entry name" value="EFFLUX SYSTEM COMPONENT YKNX-RELATED"/>
    <property type="match status" value="1"/>
</dbReference>
<reference evidence="5 6" key="1">
    <citation type="submission" date="2021-07" db="EMBL/GenBank/DDBJ databases">
        <title>Shewanella sp. nov, isolated from SCS.</title>
        <authorList>
            <person name="Cao W.R."/>
        </authorList>
    </citation>
    <scope>NUCLEOTIDE SEQUENCE [LARGE SCALE GENOMIC DNA]</scope>
    <source>
        <strain evidence="5 6">NR704-98</strain>
    </source>
</reference>
<feature type="domain" description="YbhG-like alpha-helical hairpin" evidence="4">
    <location>
        <begin position="71"/>
        <end position="192"/>
    </location>
</feature>
<dbReference type="SUPFAM" id="SSF111369">
    <property type="entry name" value="HlyD-like secretion proteins"/>
    <property type="match status" value="2"/>
</dbReference>
<dbReference type="Gene3D" id="2.40.50.100">
    <property type="match status" value="1"/>
</dbReference>
<proteinExistence type="predicted"/>
<sequence>MKPLLFMLLPFILTACQGEVSNQALGTLERDRVLLRATVSEIVTALPQKEGNRVEKGELLVQFDNRKQLARVTFAKAEVSKAESYLLRLTNGERPEDIASAQANVARTQAALVEANQSYQRSSSLLKQKLTSQATQDAAKANKDKAQAELIVAKENLSKLIAGVRVEDINQAKAALDASIANLSLEEQTLDDLSVIATRSGRLDSLPFNLGERVPSGAVIVAIQADNAPYARVYVPEPYMAKLTIGQKMRVRVDGIETPFIGTLRRLSQESAFTPYYALNQQDRSRLVFLAEVDLGSDADTLPTGIPSQVELP</sequence>
<evidence type="ECO:0000313" key="6">
    <source>
        <dbReference type="Proteomes" id="UP001195963"/>
    </source>
</evidence>
<dbReference type="RefSeq" id="WP_220108454.1">
    <property type="nucleotide sequence ID" value="NZ_JAHZST010000002.1"/>
</dbReference>
<dbReference type="Gene3D" id="2.40.30.170">
    <property type="match status" value="1"/>
</dbReference>
<comment type="subcellular location">
    <subcellularLocation>
        <location evidence="1">Cell envelope</location>
    </subcellularLocation>
</comment>
<comment type="caution">
    <text evidence="5">The sequence shown here is derived from an EMBL/GenBank/DDBJ whole genome shotgun (WGS) entry which is preliminary data.</text>
</comment>
<evidence type="ECO:0000256" key="2">
    <source>
        <dbReference type="ARBA" id="ARBA00023054"/>
    </source>
</evidence>